<proteinExistence type="inferred from homology"/>
<feature type="region of interest" description="Disordered" evidence="5">
    <location>
        <begin position="1"/>
        <end position="42"/>
    </location>
</feature>
<dbReference type="InterPro" id="IPR005749">
    <property type="entry name" value="Ribosomal_uL15_bac-type"/>
</dbReference>
<dbReference type="GO" id="GO:0019843">
    <property type="term" value="F:rRNA binding"/>
    <property type="evidence" value="ECO:0007669"/>
    <property type="project" value="UniProtKB-UniRule"/>
</dbReference>
<dbReference type="Proteomes" id="UP000289269">
    <property type="component" value="Unassembled WGS sequence"/>
</dbReference>
<dbReference type="Gene3D" id="3.100.10.10">
    <property type="match status" value="1"/>
</dbReference>
<dbReference type="InterPro" id="IPR021131">
    <property type="entry name" value="Ribosomal_uL15/eL18"/>
</dbReference>
<dbReference type="GO" id="GO:0003735">
    <property type="term" value="F:structural constituent of ribosome"/>
    <property type="evidence" value="ECO:0007669"/>
    <property type="project" value="InterPro"/>
</dbReference>
<evidence type="ECO:0000256" key="4">
    <source>
        <dbReference type="HAMAP-Rule" id="MF_01341"/>
    </source>
</evidence>
<keyword evidence="4" id="KW-0694">RNA-binding</keyword>
<accession>A0A4Q0AJL1</accession>
<dbReference type="EMBL" id="SCKW01000007">
    <property type="protein sequence ID" value="RWZ79570.1"/>
    <property type="molecule type" value="Genomic_DNA"/>
</dbReference>
<comment type="caution">
    <text evidence="7">The sequence shown here is derived from an EMBL/GenBank/DDBJ whole genome shotgun (WGS) entry which is preliminary data.</text>
</comment>
<sequence>MKYHQLTATSKQQPKRAGRGIAAGRGKTAGRGTKGQNARAGSRTRATFMGGQGPLMQRVPKLKGFKSLKAPAQVVYLDQLNRVKGATLDNFRLFEAGLIATPYHAVKIIARGEYTGKAAVQVQAASASVKAAIAKAGGSFEAVSVPIKPAAKPSASAGKKSASV</sequence>
<protein>
    <recommendedName>
        <fullName evidence="4">Large ribosomal subunit protein uL15</fullName>
    </recommendedName>
</protein>
<gene>
    <name evidence="4 7" type="primary">rplO</name>
    <name evidence="7" type="ORF">EOT04_01160</name>
</gene>
<dbReference type="PANTHER" id="PTHR12934">
    <property type="entry name" value="50S RIBOSOMAL PROTEIN L15"/>
    <property type="match status" value="1"/>
</dbReference>
<evidence type="ECO:0000256" key="2">
    <source>
        <dbReference type="ARBA" id="ARBA00022980"/>
    </source>
</evidence>
<evidence type="ECO:0000256" key="3">
    <source>
        <dbReference type="ARBA" id="ARBA00023274"/>
    </source>
</evidence>
<dbReference type="Pfam" id="PF00828">
    <property type="entry name" value="Ribosomal_L27A"/>
    <property type="match status" value="1"/>
</dbReference>
<dbReference type="GO" id="GO:0006412">
    <property type="term" value="P:translation"/>
    <property type="evidence" value="ECO:0007669"/>
    <property type="project" value="UniProtKB-UniRule"/>
</dbReference>
<feature type="compositionally biased region" description="Polar residues" evidence="5">
    <location>
        <begin position="1"/>
        <end position="12"/>
    </location>
</feature>
<dbReference type="PANTHER" id="PTHR12934:SF11">
    <property type="entry name" value="LARGE RIBOSOMAL SUBUNIT PROTEIN UL15M"/>
    <property type="match status" value="1"/>
</dbReference>
<evidence type="ECO:0000259" key="6">
    <source>
        <dbReference type="Pfam" id="PF00828"/>
    </source>
</evidence>
<dbReference type="AlphaFoldDB" id="A0A4Q0AJL1"/>
<evidence type="ECO:0000313" key="7">
    <source>
        <dbReference type="EMBL" id="RWZ79570.1"/>
    </source>
</evidence>
<keyword evidence="8" id="KW-1185">Reference proteome</keyword>
<keyword evidence="2 4" id="KW-0689">Ribosomal protein</keyword>
<feature type="domain" description="Large ribosomal subunit protein uL15/eL18" evidence="6">
    <location>
        <begin position="80"/>
        <end position="141"/>
    </location>
</feature>
<dbReference type="InterPro" id="IPR030878">
    <property type="entry name" value="Ribosomal_uL15"/>
</dbReference>
<comment type="similarity">
    <text evidence="1 4">Belongs to the universal ribosomal protein uL15 family.</text>
</comment>
<reference evidence="7" key="1">
    <citation type="submission" date="2019-01" db="EMBL/GenBank/DDBJ databases">
        <title>Genomic signatures and co-occurrence patterns of the ultra-small Saccharimodia (Patescibacteria phylum) suggest a symbiotic lifestyle.</title>
        <authorList>
            <person name="Lemos L."/>
            <person name="Medeiros J."/>
            <person name="Andreote F."/>
            <person name="Fernandes G."/>
            <person name="Varani A."/>
            <person name="Oliveira G."/>
            <person name="Pylro V."/>
        </authorList>
    </citation>
    <scope>NUCLEOTIDE SEQUENCE [LARGE SCALE GENOMIC DNA]</scope>
    <source>
        <strain evidence="7">AMD01</strain>
    </source>
</reference>
<keyword evidence="3 4" id="KW-0687">Ribonucleoprotein</keyword>
<name>A0A4Q0AJL1_9BACT</name>
<comment type="subunit">
    <text evidence="4">Part of the 50S ribosomal subunit.</text>
</comment>
<evidence type="ECO:0000256" key="5">
    <source>
        <dbReference type="SAM" id="MobiDB-lite"/>
    </source>
</evidence>
<dbReference type="HAMAP" id="MF_01341">
    <property type="entry name" value="Ribosomal_uL15"/>
    <property type="match status" value="1"/>
</dbReference>
<evidence type="ECO:0000313" key="8">
    <source>
        <dbReference type="Proteomes" id="UP000289269"/>
    </source>
</evidence>
<dbReference type="SUPFAM" id="SSF52080">
    <property type="entry name" value="Ribosomal proteins L15p and L18e"/>
    <property type="match status" value="1"/>
</dbReference>
<comment type="function">
    <text evidence="4">Binds to the 23S rRNA.</text>
</comment>
<keyword evidence="4" id="KW-0699">rRNA-binding</keyword>
<evidence type="ECO:0000256" key="1">
    <source>
        <dbReference type="ARBA" id="ARBA00007320"/>
    </source>
</evidence>
<organism evidence="7 8">
    <name type="scientific">Candidatus Chaera renei</name>
    <dbReference type="NCBI Taxonomy" id="2506947"/>
    <lineage>
        <taxon>Bacteria</taxon>
        <taxon>Candidatus Saccharimonadota</taxon>
        <taxon>Candidatus Saccharimonadia</taxon>
        <taxon>Candidatus Saccharimonadales</taxon>
        <taxon>Candidatus Saccharimonadaceae</taxon>
        <taxon>Candidatus Chaera</taxon>
    </lineage>
</organism>
<dbReference type="GO" id="GO:0015934">
    <property type="term" value="C:large ribosomal subunit"/>
    <property type="evidence" value="ECO:0007669"/>
    <property type="project" value="InterPro"/>
</dbReference>
<dbReference type="NCBIfam" id="TIGR01071">
    <property type="entry name" value="rplO_bact"/>
    <property type="match status" value="1"/>
</dbReference>
<dbReference type="InterPro" id="IPR036227">
    <property type="entry name" value="Ribosomal_uL15/eL18_sf"/>
</dbReference>
<feature type="compositionally biased region" description="Gly residues" evidence="5">
    <location>
        <begin position="21"/>
        <end position="33"/>
    </location>
</feature>